<reference evidence="3 4" key="1">
    <citation type="journal article" date="2024" name="Nat. Commun.">
        <title>Phylogenomics reveals the evolutionary origins of lichenization in chlorophyte algae.</title>
        <authorList>
            <person name="Puginier C."/>
            <person name="Libourel C."/>
            <person name="Otte J."/>
            <person name="Skaloud P."/>
            <person name="Haon M."/>
            <person name="Grisel S."/>
            <person name="Petersen M."/>
            <person name="Berrin J.G."/>
            <person name="Delaux P.M."/>
            <person name="Dal Grande F."/>
            <person name="Keller J."/>
        </authorList>
    </citation>
    <scope>NUCLEOTIDE SEQUENCE [LARGE SCALE GENOMIC DNA]</scope>
    <source>
        <strain evidence="3 4">SAG 245.80</strain>
    </source>
</reference>
<accession>A0AAW1RY75</accession>
<gene>
    <name evidence="3" type="ORF">WJX81_000993</name>
</gene>
<name>A0AAW1RY75_9CHLO</name>
<dbReference type="PANTHER" id="PTHR21032">
    <property type="entry name" value="G PATCH DOMAIN-CONTAINING PROTEIN 11"/>
    <property type="match status" value="1"/>
</dbReference>
<organism evidence="3 4">
    <name type="scientific">Elliptochloris bilobata</name>
    <dbReference type="NCBI Taxonomy" id="381761"/>
    <lineage>
        <taxon>Eukaryota</taxon>
        <taxon>Viridiplantae</taxon>
        <taxon>Chlorophyta</taxon>
        <taxon>core chlorophytes</taxon>
        <taxon>Trebouxiophyceae</taxon>
        <taxon>Trebouxiophyceae incertae sedis</taxon>
        <taxon>Elliptochloris clade</taxon>
        <taxon>Elliptochloris</taxon>
    </lineage>
</organism>
<protein>
    <recommendedName>
        <fullName evidence="2">G-patch domain-containing protein</fullName>
    </recommendedName>
</protein>
<sequence>MAERRSDALATPLASDTKGFQMLAAMGYRLGQGIGKTIIGRAAPVDVNLKAGRTGLGVDEAKRGRDAAAQQERQEREAKRLRGQDGMRSTFLQDRGASFARRRAEGHLVKARVVCETLDQRDGIAESQMWPLPPPPQGDDVAGADAADAAADCASVWEDLPAEQRLSEVLDHLRQRHHYCFFCGCQYNGEEDMRESCPGKWEDDH</sequence>
<dbReference type="SMART" id="SM01173">
    <property type="entry name" value="DUF4187"/>
    <property type="match status" value="1"/>
</dbReference>
<dbReference type="Proteomes" id="UP001445335">
    <property type="component" value="Unassembled WGS sequence"/>
</dbReference>
<feature type="compositionally biased region" description="Basic and acidic residues" evidence="1">
    <location>
        <begin position="60"/>
        <end position="85"/>
    </location>
</feature>
<comment type="caution">
    <text evidence="3">The sequence shown here is derived from an EMBL/GenBank/DDBJ whole genome shotgun (WGS) entry which is preliminary data.</text>
</comment>
<evidence type="ECO:0000313" key="3">
    <source>
        <dbReference type="EMBL" id="KAK9838262.1"/>
    </source>
</evidence>
<dbReference type="Pfam" id="PF01585">
    <property type="entry name" value="G-patch"/>
    <property type="match status" value="1"/>
</dbReference>
<dbReference type="InterPro" id="IPR000467">
    <property type="entry name" value="G_patch_dom"/>
</dbReference>
<proteinExistence type="predicted"/>
<evidence type="ECO:0000259" key="2">
    <source>
        <dbReference type="PROSITE" id="PS50174"/>
    </source>
</evidence>
<feature type="region of interest" description="Disordered" evidence="1">
    <location>
        <begin position="60"/>
        <end position="87"/>
    </location>
</feature>
<dbReference type="EMBL" id="JALJOU010000019">
    <property type="protein sequence ID" value="KAK9838262.1"/>
    <property type="molecule type" value="Genomic_DNA"/>
</dbReference>
<feature type="domain" description="G-patch" evidence="2">
    <location>
        <begin position="15"/>
        <end position="61"/>
    </location>
</feature>
<dbReference type="GO" id="GO:0003676">
    <property type="term" value="F:nucleic acid binding"/>
    <property type="evidence" value="ECO:0007669"/>
    <property type="project" value="InterPro"/>
</dbReference>
<dbReference type="SMART" id="SM00443">
    <property type="entry name" value="G_patch"/>
    <property type="match status" value="1"/>
</dbReference>
<keyword evidence="4" id="KW-1185">Reference proteome</keyword>
<dbReference type="InterPro" id="IPR039249">
    <property type="entry name" value="GPATCH11"/>
</dbReference>
<evidence type="ECO:0000256" key="1">
    <source>
        <dbReference type="SAM" id="MobiDB-lite"/>
    </source>
</evidence>
<dbReference type="PROSITE" id="PS50174">
    <property type="entry name" value="G_PATCH"/>
    <property type="match status" value="1"/>
</dbReference>
<dbReference type="AlphaFoldDB" id="A0AAW1RY75"/>
<dbReference type="GO" id="GO:0000776">
    <property type="term" value="C:kinetochore"/>
    <property type="evidence" value="ECO:0007669"/>
    <property type="project" value="TreeGrafter"/>
</dbReference>
<evidence type="ECO:0000313" key="4">
    <source>
        <dbReference type="Proteomes" id="UP001445335"/>
    </source>
</evidence>
<dbReference type="PANTHER" id="PTHR21032:SF0">
    <property type="entry name" value="G PATCH DOMAIN-CONTAINING PROTEIN 11"/>
    <property type="match status" value="1"/>
</dbReference>
<dbReference type="Pfam" id="PF13821">
    <property type="entry name" value="DUF4187"/>
    <property type="match status" value="1"/>
</dbReference>
<dbReference type="InterPro" id="IPR025239">
    <property type="entry name" value="DUF4187"/>
</dbReference>